<reference evidence="2" key="1">
    <citation type="submission" date="2022-07" db="EMBL/GenBank/DDBJ databases">
        <title>Chromosome-level genome of Muraenolepis orangiensis.</title>
        <authorList>
            <person name="Kim J."/>
        </authorList>
    </citation>
    <scope>NUCLEOTIDE SEQUENCE</scope>
    <source>
        <strain evidence="2">KU_S4_2022</strain>
        <tissue evidence="2">Muscle</tissue>
    </source>
</reference>
<name>A0A9Q0ETN2_9TELE</name>
<feature type="chain" id="PRO_5040175491" evidence="1">
    <location>
        <begin position="19"/>
        <end position="99"/>
    </location>
</feature>
<sequence>MNLVSILLLVSLDTVTMAGPQQPCPRLVCLNTQDGLPPYPRSSATPEARVDIPHHIGGPLSGHATPVVDLLKPDPVVCGGPVDRNMLYDDISQLYHIAL</sequence>
<dbReference type="EMBL" id="JANIIK010000037">
    <property type="protein sequence ID" value="KAJ3611420.1"/>
    <property type="molecule type" value="Genomic_DNA"/>
</dbReference>
<evidence type="ECO:0000313" key="2">
    <source>
        <dbReference type="EMBL" id="KAJ3611420.1"/>
    </source>
</evidence>
<gene>
    <name evidence="2" type="ORF">NHX12_021435</name>
</gene>
<comment type="caution">
    <text evidence="2">The sequence shown here is derived from an EMBL/GenBank/DDBJ whole genome shotgun (WGS) entry which is preliminary data.</text>
</comment>
<accession>A0A9Q0ETN2</accession>
<keyword evidence="1" id="KW-0732">Signal</keyword>
<keyword evidence="3" id="KW-1185">Reference proteome</keyword>
<evidence type="ECO:0000256" key="1">
    <source>
        <dbReference type="SAM" id="SignalP"/>
    </source>
</evidence>
<proteinExistence type="predicted"/>
<dbReference type="Proteomes" id="UP001148018">
    <property type="component" value="Unassembled WGS sequence"/>
</dbReference>
<organism evidence="2 3">
    <name type="scientific">Muraenolepis orangiensis</name>
    <name type="common">Patagonian moray cod</name>
    <dbReference type="NCBI Taxonomy" id="630683"/>
    <lineage>
        <taxon>Eukaryota</taxon>
        <taxon>Metazoa</taxon>
        <taxon>Chordata</taxon>
        <taxon>Craniata</taxon>
        <taxon>Vertebrata</taxon>
        <taxon>Euteleostomi</taxon>
        <taxon>Actinopterygii</taxon>
        <taxon>Neopterygii</taxon>
        <taxon>Teleostei</taxon>
        <taxon>Neoteleostei</taxon>
        <taxon>Acanthomorphata</taxon>
        <taxon>Zeiogadaria</taxon>
        <taxon>Gadariae</taxon>
        <taxon>Gadiformes</taxon>
        <taxon>Muraenolepidoidei</taxon>
        <taxon>Muraenolepididae</taxon>
        <taxon>Muraenolepis</taxon>
    </lineage>
</organism>
<evidence type="ECO:0000313" key="3">
    <source>
        <dbReference type="Proteomes" id="UP001148018"/>
    </source>
</evidence>
<dbReference type="AlphaFoldDB" id="A0A9Q0ETN2"/>
<protein>
    <submittedName>
        <fullName evidence="2">Uncharacterized protein</fullName>
    </submittedName>
</protein>
<feature type="signal peptide" evidence="1">
    <location>
        <begin position="1"/>
        <end position="18"/>
    </location>
</feature>